<evidence type="ECO:0000313" key="8">
    <source>
        <dbReference type="Proteomes" id="UP000030014"/>
    </source>
</evidence>
<dbReference type="CDD" id="cd06225">
    <property type="entry name" value="HAMP"/>
    <property type="match status" value="1"/>
</dbReference>
<dbReference type="InterPro" id="IPR004089">
    <property type="entry name" value="MCPsignal_dom"/>
</dbReference>
<comment type="caution">
    <text evidence="7">The sequence shown here is derived from an EMBL/GenBank/DDBJ whole genome shotgun (WGS) entry which is preliminary data.</text>
</comment>
<keyword evidence="1 3" id="KW-0807">Transducer</keyword>
<evidence type="ECO:0000313" key="7">
    <source>
        <dbReference type="EMBL" id="KGM98807.1"/>
    </source>
</evidence>
<feature type="domain" description="Methyl-accepting transducer" evidence="5">
    <location>
        <begin position="287"/>
        <end position="524"/>
    </location>
</feature>
<feature type="transmembrane region" description="Helical" evidence="4">
    <location>
        <begin position="192"/>
        <end position="215"/>
    </location>
</feature>
<evidence type="ECO:0000259" key="5">
    <source>
        <dbReference type="PROSITE" id="PS50111"/>
    </source>
</evidence>
<dbReference type="PRINTS" id="PR00260">
    <property type="entry name" value="CHEMTRNSDUCR"/>
</dbReference>
<accession>A0A0A0ID14</accession>
<dbReference type="SUPFAM" id="SSF58104">
    <property type="entry name" value="Methyl-accepting chemotaxis protein (MCP) signaling domain"/>
    <property type="match status" value="1"/>
</dbReference>
<dbReference type="PANTHER" id="PTHR32089:SF112">
    <property type="entry name" value="LYSOZYME-LIKE PROTEIN-RELATED"/>
    <property type="match status" value="1"/>
</dbReference>
<evidence type="ECO:0000256" key="3">
    <source>
        <dbReference type="PROSITE-ProRule" id="PRU00284"/>
    </source>
</evidence>
<dbReference type="Pfam" id="PF12729">
    <property type="entry name" value="4HB_MCP_1"/>
    <property type="match status" value="1"/>
</dbReference>
<dbReference type="Gene3D" id="1.10.287.950">
    <property type="entry name" value="Methyl-accepting chemotaxis protein"/>
    <property type="match status" value="1"/>
</dbReference>
<dbReference type="Pfam" id="PF00015">
    <property type="entry name" value="MCPsignal"/>
    <property type="match status" value="1"/>
</dbReference>
<comment type="similarity">
    <text evidence="2">Belongs to the methyl-accepting chemotaxis (MCP) protein family.</text>
</comment>
<dbReference type="PANTHER" id="PTHR32089">
    <property type="entry name" value="METHYL-ACCEPTING CHEMOTAXIS PROTEIN MCPB"/>
    <property type="match status" value="1"/>
</dbReference>
<dbReference type="SMART" id="SM00283">
    <property type="entry name" value="MA"/>
    <property type="match status" value="1"/>
</dbReference>
<keyword evidence="4" id="KW-0812">Transmembrane</keyword>
<name>A0A0A0ID14_CLOBO</name>
<sequence>MILLKRISVKRKLIVSFLLLAILIGISGTVGVINAGRLNSNSEKMYFKSLKSVEYIEKIKDNLDEERACLLNIIYNEDMPLDEKGKMLRYVTEELKQKNIEYFKKYEAIPFDEEEKKDYTEFKDDLSKYRDLREELTSLVSKGDLQGAKTIFTSSIKPVRKKVENKLNSIVDMNVQSAKLSDEENINVFNNIIITLAIVAFIGILLAILLAIVMVKDIIGSLERIREYARRMAEYDFSTPINVRGNDELCMTALDLNAAQENVSNLVKDILSDASNMGAMSEELSATVEEITSKVTTIDEATREINRGTEELSAGTEELSASVEEVNSSIEELACRSTEGSNNSNVSKQKAMDVQKYVQKAIQETNLIYEEREEKILKAIKDGKVVEEIRVMADSIAQIAEQTNLLALNAAIEAARAGEQGKGFAVVAEEVRKLAEQSAETVSTIQNTITKVQQAFSNLSENGNDLLDFMNTKVKELLDSSLKVTDQYYEDSDYVSSMTENFASMTEEINATTNQISEAVQNISIGAQDSAEHTNDILKSIDETTKAMNEIAKTSENQAEIAQKLNELVGKFKI</sequence>
<keyword evidence="4" id="KW-0472">Membrane</keyword>
<reference evidence="7 8" key="1">
    <citation type="submission" date="2014-01" db="EMBL/GenBank/DDBJ databases">
        <title>Plasmidome dynamics in the species complex Clostridium novyi sensu lato converts strains of independent lineages into distinctly different pathogens.</title>
        <authorList>
            <person name="Skarin H."/>
            <person name="Segerman B."/>
        </authorList>
    </citation>
    <scope>NUCLEOTIDE SEQUENCE [LARGE SCALE GENOMIC DNA]</scope>
    <source>
        <strain evidence="7 8">DC5</strain>
    </source>
</reference>
<keyword evidence="4" id="KW-1133">Transmembrane helix</keyword>
<evidence type="ECO:0000259" key="6">
    <source>
        <dbReference type="PROSITE" id="PS50885"/>
    </source>
</evidence>
<dbReference type="EMBL" id="JDRY01000045">
    <property type="protein sequence ID" value="KGM98807.1"/>
    <property type="molecule type" value="Genomic_DNA"/>
</dbReference>
<dbReference type="InterPro" id="IPR024478">
    <property type="entry name" value="HlyB_4HB_MCP"/>
</dbReference>
<dbReference type="InterPro" id="IPR004090">
    <property type="entry name" value="Chemotax_Me-accpt_rcpt"/>
</dbReference>
<dbReference type="GO" id="GO:0006935">
    <property type="term" value="P:chemotaxis"/>
    <property type="evidence" value="ECO:0007669"/>
    <property type="project" value="InterPro"/>
</dbReference>
<dbReference type="PROSITE" id="PS50111">
    <property type="entry name" value="CHEMOTAXIS_TRANSDUC_2"/>
    <property type="match status" value="1"/>
</dbReference>
<dbReference type="Pfam" id="PF00672">
    <property type="entry name" value="HAMP"/>
    <property type="match status" value="1"/>
</dbReference>
<dbReference type="GO" id="GO:0016020">
    <property type="term" value="C:membrane"/>
    <property type="evidence" value="ECO:0007669"/>
    <property type="project" value="InterPro"/>
</dbReference>
<dbReference type="InterPro" id="IPR003660">
    <property type="entry name" value="HAMP_dom"/>
</dbReference>
<dbReference type="SMART" id="SM00304">
    <property type="entry name" value="HAMP"/>
    <property type="match status" value="1"/>
</dbReference>
<feature type="domain" description="HAMP" evidence="6">
    <location>
        <begin position="216"/>
        <end position="268"/>
    </location>
</feature>
<dbReference type="Proteomes" id="UP000030014">
    <property type="component" value="Unassembled WGS sequence"/>
</dbReference>
<dbReference type="GO" id="GO:0004888">
    <property type="term" value="F:transmembrane signaling receptor activity"/>
    <property type="evidence" value="ECO:0007669"/>
    <property type="project" value="InterPro"/>
</dbReference>
<proteinExistence type="inferred from homology"/>
<dbReference type="GO" id="GO:0007165">
    <property type="term" value="P:signal transduction"/>
    <property type="evidence" value="ECO:0007669"/>
    <property type="project" value="UniProtKB-KW"/>
</dbReference>
<organism evidence="7 8">
    <name type="scientific">Clostridium botulinum C/D str. DC5</name>
    <dbReference type="NCBI Taxonomy" id="1443128"/>
    <lineage>
        <taxon>Bacteria</taxon>
        <taxon>Bacillati</taxon>
        <taxon>Bacillota</taxon>
        <taxon>Clostridia</taxon>
        <taxon>Eubacteriales</taxon>
        <taxon>Clostridiaceae</taxon>
        <taxon>Clostridium</taxon>
    </lineage>
</organism>
<protein>
    <submittedName>
        <fullName evidence="7">Chemotaxis protein</fullName>
    </submittedName>
</protein>
<dbReference type="AlphaFoldDB" id="A0A0A0ID14"/>
<gene>
    <name evidence="7" type="ORF">Z955_10305</name>
</gene>
<dbReference type="PROSITE" id="PS50885">
    <property type="entry name" value="HAMP"/>
    <property type="match status" value="1"/>
</dbReference>
<evidence type="ECO:0000256" key="4">
    <source>
        <dbReference type="SAM" id="Phobius"/>
    </source>
</evidence>
<evidence type="ECO:0000256" key="2">
    <source>
        <dbReference type="ARBA" id="ARBA00029447"/>
    </source>
</evidence>
<dbReference type="RefSeq" id="WP_039257256.1">
    <property type="nucleotide sequence ID" value="NZ_JDRY01000045.1"/>
</dbReference>
<evidence type="ECO:0000256" key="1">
    <source>
        <dbReference type="ARBA" id="ARBA00023224"/>
    </source>
</evidence>